<dbReference type="Gene3D" id="3.50.4.10">
    <property type="entry name" value="Hepatocyte Growth Factor"/>
    <property type="match status" value="1"/>
</dbReference>
<accession>A0A1I7WWV5</accession>
<evidence type="ECO:0000313" key="6">
    <source>
        <dbReference type="WBParaSite" id="Hba_09685"/>
    </source>
</evidence>
<reference evidence="6" key="1">
    <citation type="submission" date="2016-11" db="UniProtKB">
        <authorList>
            <consortium name="WormBaseParasite"/>
        </authorList>
    </citation>
    <scope>IDENTIFICATION</scope>
</reference>
<evidence type="ECO:0000256" key="3">
    <source>
        <dbReference type="SAM" id="Phobius"/>
    </source>
</evidence>
<dbReference type="PROSITE" id="PS50948">
    <property type="entry name" value="PAN"/>
    <property type="match status" value="1"/>
</dbReference>
<dbReference type="InterPro" id="IPR000177">
    <property type="entry name" value="Apple"/>
</dbReference>
<organism evidence="5 6">
    <name type="scientific">Heterorhabditis bacteriophora</name>
    <name type="common">Entomopathogenic nematode worm</name>
    <dbReference type="NCBI Taxonomy" id="37862"/>
    <lineage>
        <taxon>Eukaryota</taxon>
        <taxon>Metazoa</taxon>
        <taxon>Ecdysozoa</taxon>
        <taxon>Nematoda</taxon>
        <taxon>Chromadorea</taxon>
        <taxon>Rhabditida</taxon>
        <taxon>Rhabditina</taxon>
        <taxon>Rhabditomorpha</taxon>
        <taxon>Strongyloidea</taxon>
        <taxon>Heterorhabditidae</taxon>
        <taxon>Heterorhabditis</taxon>
    </lineage>
</organism>
<dbReference type="SMART" id="SM00223">
    <property type="entry name" value="APPLE"/>
    <property type="match status" value="1"/>
</dbReference>
<keyword evidence="2" id="KW-1015">Disulfide bond</keyword>
<keyword evidence="3" id="KW-1133">Transmembrane helix</keyword>
<dbReference type="CDD" id="cd01100">
    <property type="entry name" value="APPLE_Factor_XI_like"/>
    <property type="match status" value="1"/>
</dbReference>
<dbReference type="AlphaFoldDB" id="A0A1I7WWV5"/>
<keyword evidence="3" id="KW-0812">Transmembrane</keyword>
<dbReference type="GO" id="GO:0005576">
    <property type="term" value="C:extracellular region"/>
    <property type="evidence" value="ECO:0007669"/>
    <property type="project" value="InterPro"/>
</dbReference>
<feature type="domain" description="Apple" evidence="4">
    <location>
        <begin position="83"/>
        <end position="171"/>
    </location>
</feature>
<dbReference type="Pfam" id="PF14295">
    <property type="entry name" value="PAN_4"/>
    <property type="match status" value="1"/>
</dbReference>
<evidence type="ECO:0000256" key="2">
    <source>
        <dbReference type="ARBA" id="ARBA00023157"/>
    </source>
</evidence>
<sequence length="243" mass="27142">MTPKYCEVRETEKIRAYDRWNAVLPNEQAVYESRKRARKYRKLRTRGSSERIVAGPVIICVVFGLSRMSTIAVIVILAVIFHCNHAISSSCFYLPNINLKGGTYDEFDANDISACCIACANQPCCVGYTYSKALKRCYMKSAINYSEEEELMISGIRANTNGGMGAKMKNVKIEGSKGSRISLENAEECQQYCTAFGVYSWSPPRFEDGQISGECSCMKRITAVKYSFGSHSAIFPTVSNLRL</sequence>
<dbReference type="InterPro" id="IPR003609">
    <property type="entry name" value="Pan_app"/>
</dbReference>
<name>A0A1I7WWV5_HETBA</name>
<dbReference type="WBParaSite" id="Hba_09685">
    <property type="protein sequence ID" value="Hba_09685"/>
    <property type="gene ID" value="Hba_09685"/>
</dbReference>
<evidence type="ECO:0000313" key="5">
    <source>
        <dbReference type="Proteomes" id="UP000095283"/>
    </source>
</evidence>
<keyword evidence="5" id="KW-1185">Reference proteome</keyword>
<protein>
    <submittedName>
        <fullName evidence="6">Apple domain-containing protein</fullName>
    </submittedName>
</protein>
<feature type="transmembrane region" description="Helical" evidence="3">
    <location>
        <begin position="52"/>
        <end position="81"/>
    </location>
</feature>
<keyword evidence="1" id="KW-0677">Repeat</keyword>
<dbReference type="Proteomes" id="UP000095283">
    <property type="component" value="Unplaced"/>
</dbReference>
<dbReference type="GO" id="GO:0006508">
    <property type="term" value="P:proteolysis"/>
    <property type="evidence" value="ECO:0007669"/>
    <property type="project" value="InterPro"/>
</dbReference>
<evidence type="ECO:0000259" key="4">
    <source>
        <dbReference type="PROSITE" id="PS50948"/>
    </source>
</evidence>
<keyword evidence="3" id="KW-0472">Membrane</keyword>
<proteinExistence type="predicted"/>
<evidence type="ECO:0000256" key="1">
    <source>
        <dbReference type="ARBA" id="ARBA00022737"/>
    </source>
</evidence>